<reference evidence="1 2" key="1">
    <citation type="submission" date="2020-11" db="EMBL/GenBank/DDBJ databases">
        <authorList>
            <person name="Wallbank WR R."/>
            <person name="Pardo Diaz C."/>
            <person name="Kozak K."/>
            <person name="Martin S."/>
            <person name="Jiggins C."/>
            <person name="Moest M."/>
            <person name="Warren A I."/>
            <person name="Generalovic N T."/>
            <person name="Byers J.R.P. K."/>
            <person name="Montejo-Kovacevich G."/>
            <person name="Yen C E."/>
        </authorList>
    </citation>
    <scope>NUCLEOTIDE SEQUENCE [LARGE SCALE GENOMIC DNA]</scope>
</reference>
<evidence type="ECO:0000313" key="2">
    <source>
        <dbReference type="Proteomes" id="UP000594454"/>
    </source>
</evidence>
<sequence length="194" mass="21977">MEMESKGNNVIDSLLRLGRMYVMFTDKQKMKIPDVKKGIKFGFLQAGISLQNGSAYDLSTVNRASNFVMVENKHTVLTGKFNFTKMEVTFQEFNVRFLLLNVKMGKVTVKLGPHLIPTKLVLAKDDSLAGYKLVSYDFELKMKSLAFQIVNKSPLISRVLSKFTQVILNLFIKLVSKVATKAVKDILKNTLKEF</sequence>
<dbReference type="InParanoid" id="A0A7R8YZ81"/>
<evidence type="ECO:0000313" key="1">
    <source>
        <dbReference type="EMBL" id="CAD7089732.1"/>
    </source>
</evidence>
<dbReference type="Proteomes" id="UP000594454">
    <property type="component" value="Chromosome 5"/>
</dbReference>
<organism evidence="1 2">
    <name type="scientific">Hermetia illucens</name>
    <name type="common">Black soldier fly</name>
    <dbReference type="NCBI Taxonomy" id="343691"/>
    <lineage>
        <taxon>Eukaryota</taxon>
        <taxon>Metazoa</taxon>
        <taxon>Ecdysozoa</taxon>
        <taxon>Arthropoda</taxon>
        <taxon>Hexapoda</taxon>
        <taxon>Insecta</taxon>
        <taxon>Pterygota</taxon>
        <taxon>Neoptera</taxon>
        <taxon>Endopterygota</taxon>
        <taxon>Diptera</taxon>
        <taxon>Brachycera</taxon>
        <taxon>Stratiomyomorpha</taxon>
        <taxon>Stratiomyidae</taxon>
        <taxon>Hermetiinae</taxon>
        <taxon>Hermetia</taxon>
    </lineage>
</organism>
<proteinExistence type="predicted"/>
<dbReference type="AlphaFoldDB" id="A0A7R8YZ81"/>
<protein>
    <submittedName>
        <fullName evidence="1">Uncharacterized protein</fullName>
    </submittedName>
</protein>
<gene>
    <name evidence="1" type="ORF">HERILL_LOCUS12265</name>
</gene>
<dbReference type="EMBL" id="LR899013">
    <property type="protein sequence ID" value="CAD7089732.1"/>
    <property type="molecule type" value="Genomic_DNA"/>
</dbReference>
<accession>A0A7R8YZ81</accession>
<keyword evidence="2" id="KW-1185">Reference proteome</keyword>
<name>A0A7R8YZ81_HERIL</name>
<dbReference type="Gene3D" id="3.15.10.50">
    <property type="match status" value="1"/>
</dbReference>
<dbReference type="InterPro" id="IPR038602">
    <property type="entry name" value="Mite_allergen_7_sf"/>
</dbReference>